<dbReference type="PROSITE" id="PS50110">
    <property type="entry name" value="RESPONSE_REGULATORY"/>
    <property type="match status" value="1"/>
</dbReference>
<keyword evidence="2" id="KW-0175">Coiled coil</keyword>
<dbReference type="AlphaFoldDB" id="A0A3B1CMQ1"/>
<dbReference type="Gene3D" id="3.40.50.2300">
    <property type="match status" value="1"/>
</dbReference>
<reference evidence="4" key="1">
    <citation type="submission" date="2018-06" db="EMBL/GenBank/DDBJ databases">
        <authorList>
            <person name="Zhirakovskaya E."/>
        </authorList>
    </citation>
    <scope>NUCLEOTIDE SEQUENCE</scope>
</reference>
<dbReference type="GO" id="GO:0000160">
    <property type="term" value="P:phosphorelay signal transduction system"/>
    <property type="evidence" value="ECO:0007669"/>
    <property type="project" value="InterPro"/>
</dbReference>
<evidence type="ECO:0000256" key="1">
    <source>
        <dbReference type="ARBA" id="ARBA00022553"/>
    </source>
</evidence>
<organism evidence="4">
    <name type="scientific">hydrothermal vent metagenome</name>
    <dbReference type="NCBI Taxonomy" id="652676"/>
    <lineage>
        <taxon>unclassified sequences</taxon>
        <taxon>metagenomes</taxon>
        <taxon>ecological metagenomes</taxon>
    </lineage>
</organism>
<dbReference type="CDD" id="cd00156">
    <property type="entry name" value="REC"/>
    <property type="match status" value="1"/>
</dbReference>
<dbReference type="InterPro" id="IPR011006">
    <property type="entry name" value="CheY-like_superfamily"/>
</dbReference>
<dbReference type="PANTHER" id="PTHR44591:SF3">
    <property type="entry name" value="RESPONSE REGULATORY DOMAIN-CONTAINING PROTEIN"/>
    <property type="match status" value="1"/>
</dbReference>
<accession>A0A3B1CMQ1</accession>
<dbReference type="SMART" id="SM00448">
    <property type="entry name" value="REC"/>
    <property type="match status" value="1"/>
</dbReference>
<evidence type="ECO:0000259" key="3">
    <source>
        <dbReference type="PROSITE" id="PS50110"/>
    </source>
</evidence>
<dbReference type="InterPro" id="IPR001789">
    <property type="entry name" value="Sig_transdc_resp-reg_receiver"/>
</dbReference>
<feature type="coiled-coil region" evidence="2">
    <location>
        <begin position="134"/>
        <end position="168"/>
    </location>
</feature>
<dbReference type="PANTHER" id="PTHR44591">
    <property type="entry name" value="STRESS RESPONSE REGULATOR PROTEIN 1"/>
    <property type="match status" value="1"/>
</dbReference>
<dbReference type="Pfam" id="PF00072">
    <property type="entry name" value="Response_reg"/>
    <property type="match status" value="1"/>
</dbReference>
<keyword evidence="1" id="KW-0597">Phosphoprotein</keyword>
<evidence type="ECO:0000256" key="2">
    <source>
        <dbReference type="SAM" id="Coils"/>
    </source>
</evidence>
<dbReference type="SUPFAM" id="SSF52172">
    <property type="entry name" value="CheY-like"/>
    <property type="match status" value="1"/>
</dbReference>
<protein>
    <recommendedName>
        <fullName evidence="3">Response regulatory domain-containing protein</fullName>
    </recommendedName>
</protein>
<gene>
    <name evidence="4" type="ORF">MNBD_NITROSPINAE04-745</name>
</gene>
<evidence type="ECO:0000313" key="4">
    <source>
        <dbReference type="EMBL" id="VAX25248.1"/>
    </source>
</evidence>
<sequence>MADIMLACSEGENLGGMADILKGQGEAFDLIDMEITDPRFPGKKLDECPSVVISRFDGGDLASVKAMQAITLEHPCVQTVFITDKELSSAILTLLFNQGAFGVLLEPFSGAHAWQLIKQAIKKSKWNLDDMARSKELREHNESLRRRIEKLEAESARTNDLANSLERLTYFLLTEKYFKINKIKVLVISSNQYQRNLVIKELSGAGFTVESTDSSTGAVPIIKKYKPNIVVSDLEMEGMNGVELAQKVKGEKGFPPLHYVIVTASEDKMDYILSPETKVDDCIIKPSDAKKHYSMVARIAMGLTSGNV</sequence>
<dbReference type="EMBL" id="UOGA01000294">
    <property type="protein sequence ID" value="VAX25248.1"/>
    <property type="molecule type" value="Genomic_DNA"/>
</dbReference>
<dbReference type="InterPro" id="IPR050595">
    <property type="entry name" value="Bact_response_regulator"/>
</dbReference>
<name>A0A3B1CMQ1_9ZZZZ</name>
<feature type="domain" description="Response regulatory" evidence="3">
    <location>
        <begin position="184"/>
        <end position="300"/>
    </location>
</feature>
<proteinExistence type="predicted"/>